<name>A0AAV7IZS4_COTGL</name>
<reference evidence="2 3" key="1">
    <citation type="journal article" date="2021" name="J. Hered.">
        <title>A chromosome-level genome assembly of the parasitoid wasp, Cotesia glomerata (Hymenoptera: Braconidae).</title>
        <authorList>
            <person name="Pinto B.J."/>
            <person name="Weis J.J."/>
            <person name="Gamble T."/>
            <person name="Ode P.J."/>
            <person name="Paul R."/>
            <person name="Zaspel J.M."/>
        </authorList>
    </citation>
    <scope>NUCLEOTIDE SEQUENCE [LARGE SCALE GENOMIC DNA]</scope>
    <source>
        <strain evidence="2">CgM1</strain>
    </source>
</reference>
<proteinExistence type="predicted"/>
<protein>
    <submittedName>
        <fullName evidence="2">Uncharacterized protein</fullName>
    </submittedName>
</protein>
<accession>A0AAV7IZS4</accession>
<feature type="region of interest" description="Disordered" evidence="1">
    <location>
        <begin position="123"/>
        <end position="161"/>
    </location>
</feature>
<keyword evidence="3" id="KW-1185">Reference proteome</keyword>
<evidence type="ECO:0000256" key="1">
    <source>
        <dbReference type="SAM" id="MobiDB-lite"/>
    </source>
</evidence>
<evidence type="ECO:0000313" key="2">
    <source>
        <dbReference type="EMBL" id="KAH0562714.1"/>
    </source>
</evidence>
<gene>
    <name evidence="2" type="ORF">KQX54_000861</name>
</gene>
<feature type="compositionally biased region" description="Acidic residues" evidence="1">
    <location>
        <begin position="139"/>
        <end position="161"/>
    </location>
</feature>
<dbReference type="Proteomes" id="UP000826195">
    <property type="component" value="Unassembled WGS sequence"/>
</dbReference>
<sequence>MITMLQECKKNYIMTELSIIKKKRLENIQFQKEIHIYRVLNSKTNKKHKNEQLRRKPYYKELQFPDVPNEILKLTDLEERFICPHHSIYDDPEQLSIMVNILLKVRRNKSDLLNLSNHEYSCNTDKNNENSDVNNFDLNDNEDNDSSDENSEDEEPVNVEDESTLLMTQAIVFCSW</sequence>
<comment type="caution">
    <text evidence="2">The sequence shown here is derived from an EMBL/GenBank/DDBJ whole genome shotgun (WGS) entry which is preliminary data.</text>
</comment>
<evidence type="ECO:0000313" key="3">
    <source>
        <dbReference type="Proteomes" id="UP000826195"/>
    </source>
</evidence>
<dbReference type="AlphaFoldDB" id="A0AAV7IZS4"/>
<organism evidence="2 3">
    <name type="scientific">Cotesia glomerata</name>
    <name type="common">Lepidopteran parasitic wasp</name>
    <name type="synonym">Apanteles glomeratus</name>
    <dbReference type="NCBI Taxonomy" id="32391"/>
    <lineage>
        <taxon>Eukaryota</taxon>
        <taxon>Metazoa</taxon>
        <taxon>Ecdysozoa</taxon>
        <taxon>Arthropoda</taxon>
        <taxon>Hexapoda</taxon>
        <taxon>Insecta</taxon>
        <taxon>Pterygota</taxon>
        <taxon>Neoptera</taxon>
        <taxon>Endopterygota</taxon>
        <taxon>Hymenoptera</taxon>
        <taxon>Apocrita</taxon>
        <taxon>Ichneumonoidea</taxon>
        <taxon>Braconidae</taxon>
        <taxon>Microgastrinae</taxon>
        <taxon>Cotesia</taxon>
    </lineage>
</organism>
<dbReference type="EMBL" id="JAHXZJ010000024">
    <property type="protein sequence ID" value="KAH0562714.1"/>
    <property type="molecule type" value="Genomic_DNA"/>
</dbReference>